<comment type="caution">
    <text evidence="3">The sequence shown here is derived from an EMBL/GenBank/DDBJ whole genome shotgun (WGS) entry which is preliminary data.</text>
</comment>
<feature type="chain" id="PRO_5043900513" evidence="2">
    <location>
        <begin position="25"/>
        <end position="225"/>
    </location>
</feature>
<gene>
    <name evidence="3" type="ORF">R3P38DRAFT_2964278</name>
</gene>
<evidence type="ECO:0000313" key="4">
    <source>
        <dbReference type="Proteomes" id="UP001362999"/>
    </source>
</evidence>
<feature type="compositionally biased region" description="Polar residues" evidence="1">
    <location>
        <begin position="153"/>
        <end position="174"/>
    </location>
</feature>
<feature type="compositionally biased region" description="Low complexity" evidence="1">
    <location>
        <begin position="175"/>
        <end position="186"/>
    </location>
</feature>
<organism evidence="3 4">
    <name type="scientific">Favolaschia claudopus</name>
    <dbReference type="NCBI Taxonomy" id="2862362"/>
    <lineage>
        <taxon>Eukaryota</taxon>
        <taxon>Fungi</taxon>
        <taxon>Dikarya</taxon>
        <taxon>Basidiomycota</taxon>
        <taxon>Agaricomycotina</taxon>
        <taxon>Agaricomycetes</taxon>
        <taxon>Agaricomycetidae</taxon>
        <taxon>Agaricales</taxon>
        <taxon>Marasmiineae</taxon>
        <taxon>Mycenaceae</taxon>
        <taxon>Favolaschia</taxon>
    </lineage>
</organism>
<dbReference type="EMBL" id="JAWWNJ010000039">
    <property type="protein sequence ID" value="KAK7021151.1"/>
    <property type="molecule type" value="Genomic_DNA"/>
</dbReference>
<sequence length="225" mass="23415">MPITTLATCISALLFALHFTSVSGVPQYGTSPFRLGLAGARNRRADLPNAPQCETTCDPVEDILATMSCPPSQCCTPLFQSSYFNCLKCVGTATNATKADWAVAQADVDGLTIACSVQGFSLPELTLPTQDPNRTLSTASGSRTGSISQITISSLSAPSGAPPTTRSQQTVTELSSSSQTPVQQSTANPPAPTTSQSGAASHLRVEFIATMGILTTSLWFGVYCA</sequence>
<name>A0AAW0B5P9_9AGAR</name>
<feature type="signal peptide" evidence="2">
    <location>
        <begin position="1"/>
        <end position="24"/>
    </location>
</feature>
<dbReference type="AlphaFoldDB" id="A0AAW0B5P9"/>
<evidence type="ECO:0000313" key="3">
    <source>
        <dbReference type="EMBL" id="KAK7021151.1"/>
    </source>
</evidence>
<evidence type="ECO:0000256" key="1">
    <source>
        <dbReference type="SAM" id="MobiDB-lite"/>
    </source>
</evidence>
<feature type="region of interest" description="Disordered" evidence="1">
    <location>
        <begin position="153"/>
        <end position="198"/>
    </location>
</feature>
<feature type="compositionally biased region" description="Polar residues" evidence="1">
    <location>
        <begin position="127"/>
        <end position="145"/>
    </location>
</feature>
<reference evidence="3 4" key="1">
    <citation type="journal article" date="2024" name="J Genomics">
        <title>Draft genome sequencing and assembly of Favolaschia claudopus CIRM-BRFM 2984 isolated from oak limbs.</title>
        <authorList>
            <person name="Navarro D."/>
            <person name="Drula E."/>
            <person name="Chaduli D."/>
            <person name="Cazenave R."/>
            <person name="Ahrendt S."/>
            <person name="Wang J."/>
            <person name="Lipzen A."/>
            <person name="Daum C."/>
            <person name="Barry K."/>
            <person name="Grigoriev I.V."/>
            <person name="Favel A."/>
            <person name="Rosso M.N."/>
            <person name="Martin F."/>
        </authorList>
    </citation>
    <scope>NUCLEOTIDE SEQUENCE [LARGE SCALE GENOMIC DNA]</scope>
    <source>
        <strain evidence="3 4">CIRM-BRFM 2984</strain>
    </source>
</reference>
<protein>
    <submittedName>
        <fullName evidence="3">Uncharacterized protein</fullName>
    </submittedName>
</protein>
<feature type="region of interest" description="Disordered" evidence="1">
    <location>
        <begin position="126"/>
        <end position="145"/>
    </location>
</feature>
<evidence type="ECO:0000256" key="2">
    <source>
        <dbReference type="SAM" id="SignalP"/>
    </source>
</evidence>
<keyword evidence="4" id="KW-1185">Reference proteome</keyword>
<keyword evidence="2" id="KW-0732">Signal</keyword>
<dbReference type="Proteomes" id="UP001362999">
    <property type="component" value="Unassembled WGS sequence"/>
</dbReference>
<proteinExistence type="predicted"/>
<accession>A0AAW0B5P9</accession>